<reference evidence="3" key="1">
    <citation type="submission" date="2020-06" db="EMBL/GenBank/DDBJ databases">
        <authorList>
            <consortium name="Plant Systems Biology data submission"/>
        </authorList>
    </citation>
    <scope>NUCLEOTIDE SEQUENCE</scope>
    <source>
        <strain evidence="3">D6</strain>
    </source>
</reference>
<dbReference type="InterPro" id="IPR002347">
    <property type="entry name" value="SDR_fam"/>
</dbReference>
<name>A0A9N8GZI8_9STRA</name>
<protein>
    <submittedName>
        <fullName evidence="3">Dichloro-2,5-cyclohexadiene-1,4-diol dehydrogenase</fullName>
    </submittedName>
</protein>
<dbReference type="PRINTS" id="PR00080">
    <property type="entry name" value="SDRFAMILY"/>
</dbReference>
<dbReference type="Gene3D" id="3.40.50.720">
    <property type="entry name" value="NAD(P)-binding Rossmann-like Domain"/>
    <property type="match status" value="1"/>
</dbReference>
<sequence length="266" mass="27354">MLSHIVGIVSGGASGLGAATAASLLKHGGKVVVADLPSQRAAFEQLAASVAGSSSALSFAEADVTNPDQIARALDMAEEQFGAPVNAAINCAGIGLARKIVSVKRGTDEVKVHPLEEFSKIMRVNVDGTFNVARLAAERMIKRENGSDGIKGCIINTASIAAYDGQIGQCAYGASKGAIASLTLPMARDLSSQGIRVMTIAPGLFQTPLLDGLPDAVKAELGATVPLPSRLGDPAEFGQLVVSILTNPMLNGEVIRLDGAIRMPPK</sequence>
<dbReference type="EMBL" id="CAICTM010000004">
    <property type="protein sequence ID" value="CAB9496388.1"/>
    <property type="molecule type" value="Genomic_DNA"/>
</dbReference>
<dbReference type="PANTHER" id="PTHR43658:SF8">
    <property type="entry name" value="17-BETA-HYDROXYSTEROID DEHYDROGENASE 14-RELATED"/>
    <property type="match status" value="1"/>
</dbReference>
<dbReference type="OrthoDB" id="1274115at2759"/>
<evidence type="ECO:0000313" key="3">
    <source>
        <dbReference type="EMBL" id="CAB9496388.1"/>
    </source>
</evidence>
<dbReference type="PRINTS" id="PR00081">
    <property type="entry name" value="GDHRDH"/>
</dbReference>
<accession>A0A9N8GZI8</accession>
<keyword evidence="1" id="KW-0560">Oxidoreductase</keyword>
<evidence type="ECO:0000256" key="1">
    <source>
        <dbReference type="ARBA" id="ARBA00023002"/>
    </source>
</evidence>
<comment type="similarity">
    <text evidence="2">Belongs to the short-chain dehydrogenases/reductases (SDR) family.</text>
</comment>
<dbReference type="PROSITE" id="PS00061">
    <property type="entry name" value="ADH_SHORT"/>
    <property type="match status" value="1"/>
</dbReference>
<evidence type="ECO:0000313" key="4">
    <source>
        <dbReference type="Proteomes" id="UP001153069"/>
    </source>
</evidence>
<keyword evidence="4" id="KW-1185">Reference proteome</keyword>
<evidence type="ECO:0000256" key="2">
    <source>
        <dbReference type="RuleBase" id="RU000363"/>
    </source>
</evidence>
<comment type="caution">
    <text evidence="3">The sequence shown here is derived from an EMBL/GenBank/DDBJ whole genome shotgun (WGS) entry which is preliminary data.</text>
</comment>
<dbReference type="InterPro" id="IPR036291">
    <property type="entry name" value="NAD(P)-bd_dom_sf"/>
</dbReference>
<dbReference type="Proteomes" id="UP001153069">
    <property type="component" value="Unassembled WGS sequence"/>
</dbReference>
<dbReference type="AlphaFoldDB" id="A0A9N8GZI8"/>
<dbReference type="GO" id="GO:0016491">
    <property type="term" value="F:oxidoreductase activity"/>
    <property type="evidence" value="ECO:0007669"/>
    <property type="project" value="UniProtKB-KW"/>
</dbReference>
<organism evidence="3 4">
    <name type="scientific">Seminavis robusta</name>
    <dbReference type="NCBI Taxonomy" id="568900"/>
    <lineage>
        <taxon>Eukaryota</taxon>
        <taxon>Sar</taxon>
        <taxon>Stramenopiles</taxon>
        <taxon>Ochrophyta</taxon>
        <taxon>Bacillariophyta</taxon>
        <taxon>Bacillariophyceae</taxon>
        <taxon>Bacillariophycidae</taxon>
        <taxon>Naviculales</taxon>
        <taxon>Naviculaceae</taxon>
        <taxon>Seminavis</taxon>
    </lineage>
</organism>
<dbReference type="Pfam" id="PF00106">
    <property type="entry name" value="adh_short"/>
    <property type="match status" value="1"/>
</dbReference>
<gene>
    <name evidence="3" type="ORF">SEMRO_4_G003630.1</name>
</gene>
<dbReference type="SUPFAM" id="SSF51735">
    <property type="entry name" value="NAD(P)-binding Rossmann-fold domains"/>
    <property type="match status" value="1"/>
</dbReference>
<proteinExistence type="inferred from homology"/>
<dbReference type="PANTHER" id="PTHR43658">
    <property type="entry name" value="SHORT-CHAIN DEHYDROGENASE/REDUCTASE"/>
    <property type="match status" value="1"/>
</dbReference>
<dbReference type="InterPro" id="IPR020904">
    <property type="entry name" value="Sc_DH/Rdtase_CS"/>
</dbReference>